<dbReference type="NCBIfam" id="TIGR03915">
    <property type="entry name" value="SAM_7_link_chp"/>
    <property type="match status" value="1"/>
</dbReference>
<evidence type="ECO:0000313" key="6">
    <source>
        <dbReference type="Proteomes" id="UP001166191"/>
    </source>
</evidence>
<comment type="caution">
    <text evidence="5">The sequence shown here is derived from an EMBL/GenBank/DDBJ whole genome shotgun (WGS) entry which is preliminary data.</text>
</comment>
<evidence type="ECO:0000313" key="5">
    <source>
        <dbReference type="EMBL" id="MBU3029692.1"/>
    </source>
</evidence>
<evidence type="ECO:0000259" key="4">
    <source>
        <dbReference type="SMART" id="SM00986"/>
    </source>
</evidence>
<dbReference type="InterPro" id="IPR051536">
    <property type="entry name" value="UDG_Type-4/5"/>
</dbReference>
<gene>
    <name evidence="5" type="ORF">KNW02_06085</name>
</gene>
<dbReference type="CDD" id="cd10030">
    <property type="entry name" value="UDG-F4_TTUDGA_SPO1dp_like"/>
    <property type="match status" value="1"/>
</dbReference>
<protein>
    <submittedName>
        <fullName evidence="5">UdgX family uracil-DNA binding protein</fullName>
    </submittedName>
</protein>
<dbReference type="Proteomes" id="UP001166191">
    <property type="component" value="Unassembled WGS sequence"/>
</dbReference>
<dbReference type="EMBL" id="JAHKNG010000007">
    <property type="protein sequence ID" value="MBU3029692.1"/>
    <property type="molecule type" value="Genomic_DNA"/>
</dbReference>
<organism evidence="5 6">
    <name type="scientific">Paracoccus marinaquae</name>
    <dbReference type="NCBI Taxonomy" id="2841926"/>
    <lineage>
        <taxon>Bacteria</taxon>
        <taxon>Pseudomonadati</taxon>
        <taxon>Pseudomonadota</taxon>
        <taxon>Alphaproteobacteria</taxon>
        <taxon>Rhodobacterales</taxon>
        <taxon>Paracoccaceae</taxon>
        <taxon>Paracoccus</taxon>
    </lineage>
</organism>
<accession>A0ABS6AIG4</accession>
<keyword evidence="6" id="KW-1185">Reference proteome</keyword>
<evidence type="ECO:0000256" key="3">
    <source>
        <dbReference type="ARBA" id="ARBA00023204"/>
    </source>
</evidence>
<keyword evidence="1" id="KW-0227">DNA damage</keyword>
<sequence length="477" mass="53850">MYRVHLPGRSTNTTWREAARLLASHRIAAEEVEWMREPTETGLFGFDPLPVNDGAYTVTASKALIDLIGAVLCHSEPEAPALAYRLLLRHQDDRRALSNPADPLTQRLRRMEKSVRRDIHKMHAFVRFRELPTEGPRRSFAAWFEPQHFITERAAGFFARRFTDMDWLIATPEMTVTFRDGALDFGPAPQQRPDFPDDASEALWATYFSNIFNPARVKISAMKSEMPVKYWKNLPETRLIPQMLAEADARVAAMHAAMPTDPPQRATRILDRLPATPVANRPETLDQARDAAMSCTRCDLCQAATQTVWGEGDPNATLMIVGEQPGDQEDLQGRPFVGPAGTLLRELMEEAEIGAVWLTNAVKHFKFRPRGKLRLHQNPNRGEVQHCRWWLDLERRFVAPRLTLALGATAAYALTGKSGSLQNRRGQTEQAMDGGPVLISWHPSYILRLSGKDARSARLMLLEDLQHAVRLVRQISA</sequence>
<dbReference type="NCBIfam" id="TIGR03914">
    <property type="entry name" value="UDG_fam_dom"/>
    <property type="match status" value="1"/>
</dbReference>
<dbReference type="SMART" id="SM00987">
    <property type="entry name" value="UreE_C"/>
    <property type="match status" value="1"/>
</dbReference>
<keyword evidence="3" id="KW-0234">DNA repair</keyword>
<evidence type="ECO:0000256" key="2">
    <source>
        <dbReference type="ARBA" id="ARBA00022801"/>
    </source>
</evidence>
<reference evidence="5" key="1">
    <citation type="submission" date="2021-06" db="EMBL/GenBank/DDBJ databases">
        <title>Paracoccus bacterium XHP0099 sp. nov., isolated from the surface waters of the Yellow Sea.</title>
        <authorList>
            <person name="Xue H."/>
            <person name="Zhang D."/>
        </authorList>
    </citation>
    <scope>NUCLEOTIDE SEQUENCE</scope>
    <source>
        <strain evidence="5">XHP0099</strain>
    </source>
</reference>
<dbReference type="InterPro" id="IPR005273">
    <property type="entry name" value="Ura-DNA_glyco_family4"/>
</dbReference>
<dbReference type="PANTHER" id="PTHR33693">
    <property type="entry name" value="TYPE-5 URACIL-DNA GLYCOSYLASE"/>
    <property type="match status" value="1"/>
</dbReference>
<proteinExistence type="predicted"/>
<dbReference type="InterPro" id="IPR025404">
    <property type="entry name" value="DUF4130"/>
</dbReference>
<dbReference type="RefSeq" id="WP_216032384.1">
    <property type="nucleotide sequence ID" value="NZ_JAHKNG010000007.1"/>
</dbReference>
<dbReference type="Pfam" id="PF03167">
    <property type="entry name" value="UDG"/>
    <property type="match status" value="1"/>
</dbReference>
<dbReference type="PANTHER" id="PTHR33693:SF9">
    <property type="entry name" value="TYPE-4 URACIL-DNA GLYCOSYLASE"/>
    <property type="match status" value="1"/>
</dbReference>
<dbReference type="InterPro" id="IPR005122">
    <property type="entry name" value="Uracil-DNA_glycosylase-like"/>
</dbReference>
<evidence type="ECO:0000256" key="1">
    <source>
        <dbReference type="ARBA" id="ARBA00022763"/>
    </source>
</evidence>
<name>A0ABS6AIG4_9RHOB</name>
<dbReference type="InterPro" id="IPR023875">
    <property type="entry name" value="DNA_repair_put"/>
</dbReference>
<feature type="domain" description="Uracil-DNA glycosylase-like" evidence="4">
    <location>
        <begin position="309"/>
        <end position="466"/>
    </location>
</feature>
<keyword evidence="2" id="KW-0378">Hydrolase</keyword>
<dbReference type="Pfam" id="PF13566">
    <property type="entry name" value="DUF4130"/>
    <property type="match status" value="1"/>
</dbReference>
<dbReference type="SMART" id="SM00986">
    <property type="entry name" value="UDG"/>
    <property type="match status" value="1"/>
</dbReference>